<name>A0A9P7TXT6_9HYPO</name>
<evidence type="ECO:0000313" key="3">
    <source>
        <dbReference type="Proteomes" id="UP000707071"/>
    </source>
</evidence>
<organism evidence="2 3">
    <name type="scientific">Claviceps aff. purpurea</name>
    <dbReference type="NCBI Taxonomy" id="1967640"/>
    <lineage>
        <taxon>Eukaryota</taxon>
        <taxon>Fungi</taxon>
        <taxon>Dikarya</taxon>
        <taxon>Ascomycota</taxon>
        <taxon>Pezizomycotina</taxon>
        <taxon>Sordariomycetes</taxon>
        <taxon>Hypocreomycetidae</taxon>
        <taxon>Hypocreales</taxon>
        <taxon>Clavicipitaceae</taxon>
        <taxon>Claviceps</taxon>
    </lineage>
</organism>
<dbReference type="EMBL" id="SRRH01001065">
    <property type="protein sequence ID" value="KAG6283275.1"/>
    <property type="molecule type" value="Genomic_DNA"/>
</dbReference>
<feature type="non-terminal residue" evidence="2">
    <location>
        <position position="133"/>
    </location>
</feature>
<protein>
    <submittedName>
        <fullName evidence="2">Uncharacterized protein</fullName>
    </submittedName>
</protein>
<evidence type="ECO:0000256" key="1">
    <source>
        <dbReference type="SAM" id="MobiDB-lite"/>
    </source>
</evidence>
<evidence type="ECO:0000313" key="2">
    <source>
        <dbReference type="EMBL" id="KAG6283275.1"/>
    </source>
</evidence>
<dbReference type="AlphaFoldDB" id="A0A9P7TXT6"/>
<sequence>MALTEQQIKIISERPLKNRLDHLRDKLRDNVDNPQEEDIADLLGVLVGSPAAFSLPSPDGNGEVAGKLFSVHQNVRRGAVRHDEFCPLIRHVVANSPDLDIWAAVFTLIADLKPSTPPPSSIPPTFGGTPIKT</sequence>
<gene>
    <name evidence="2" type="ORF">E4U09_000302</name>
</gene>
<feature type="compositionally biased region" description="Low complexity" evidence="1">
    <location>
        <begin position="123"/>
        <end position="133"/>
    </location>
</feature>
<comment type="caution">
    <text evidence="2">The sequence shown here is derived from an EMBL/GenBank/DDBJ whole genome shotgun (WGS) entry which is preliminary data.</text>
</comment>
<reference evidence="2 3" key="1">
    <citation type="journal article" date="2020" name="bioRxiv">
        <title>Whole genome comparisons of ergot fungi reveals the divergence and evolution of species within the genus Claviceps are the result of varying mechanisms driving genome evolution and host range expansion.</title>
        <authorList>
            <person name="Wyka S.A."/>
            <person name="Mondo S.J."/>
            <person name="Liu M."/>
            <person name="Dettman J."/>
            <person name="Nalam V."/>
            <person name="Broders K.D."/>
        </authorList>
    </citation>
    <scope>NUCLEOTIDE SEQUENCE [LARGE SCALE GENOMIC DNA]</scope>
    <source>
        <strain evidence="2 3">Clav52</strain>
    </source>
</reference>
<keyword evidence="3" id="KW-1185">Reference proteome</keyword>
<proteinExistence type="predicted"/>
<dbReference type="Proteomes" id="UP000707071">
    <property type="component" value="Unassembled WGS sequence"/>
</dbReference>
<feature type="region of interest" description="Disordered" evidence="1">
    <location>
        <begin position="114"/>
        <end position="133"/>
    </location>
</feature>
<accession>A0A9P7TXT6</accession>